<organism evidence="1 2">
    <name type="scientific">Alteriqipengyuania lutimaris</name>
    <dbReference type="NCBI Taxonomy" id="1538146"/>
    <lineage>
        <taxon>Bacteria</taxon>
        <taxon>Pseudomonadati</taxon>
        <taxon>Pseudomonadota</taxon>
        <taxon>Alphaproteobacteria</taxon>
        <taxon>Sphingomonadales</taxon>
        <taxon>Erythrobacteraceae</taxon>
        <taxon>Alteriqipengyuania</taxon>
    </lineage>
</organism>
<dbReference type="RefSeq" id="WP_115493255.1">
    <property type="nucleotide sequence ID" value="NZ_JACHWW010000002.1"/>
</dbReference>
<keyword evidence="2" id="KW-1185">Reference proteome</keyword>
<protein>
    <submittedName>
        <fullName evidence="1">Uncharacterized protein</fullName>
    </submittedName>
</protein>
<proteinExistence type="predicted"/>
<dbReference type="EMBL" id="QRBB01000002">
    <property type="protein sequence ID" value="RDS75989.1"/>
    <property type="molecule type" value="Genomic_DNA"/>
</dbReference>
<evidence type="ECO:0000313" key="1">
    <source>
        <dbReference type="EMBL" id="RDS75989.1"/>
    </source>
</evidence>
<reference evidence="1 2" key="1">
    <citation type="submission" date="2018-07" db="EMBL/GenBank/DDBJ databases">
        <title>Erythrobacter nanhaiensis sp. nov., a novel member of the genus Erythrobacter isolated from the South China Sea.</title>
        <authorList>
            <person name="Chen X."/>
            <person name="Liu J."/>
        </authorList>
    </citation>
    <scope>NUCLEOTIDE SEQUENCE [LARGE SCALE GENOMIC DNA]</scope>
    <source>
        <strain evidence="1 2">S-5</strain>
    </source>
</reference>
<name>A0A395LH85_9SPHN</name>
<comment type="caution">
    <text evidence="1">The sequence shown here is derived from an EMBL/GenBank/DDBJ whole genome shotgun (WGS) entry which is preliminary data.</text>
</comment>
<gene>
    <name evidence="1" type="ORF">DL238_15065</name>
</gene>
<evidence type="ECO:0000313" key="2">
    <source>
        <dbReference type="Proteomes" id="UP000254101"/>
    </source>
</evidence>
<dbReference type="AlphaFoldDB" id="A0A395LH85"/>
<sequence length="112" mass="12671">MIALRLFRCRRGCKPPASSIQPMDRREERDLAELRARRAAARASTFDHGAMCRFAQDTLLRFHQIPPENDVERTLMVAVGRVYSAGLTGPAQDDRIALVLWWCALIEAECGE</sequence>
<dbReference type="Proteomes" id="UP000254101">
    <property type="component" value="Unassembled WGS sequence"/>
</dbReference>
<accession>A0A395LH85</accession>